<proteinExistence type="predicted"/>
<reference evidence="1" key="1">
    <citation type="submission" date="2023-08" db="EMBL/GenBank/DDBJ databases">
        <authorList>
            <person name="Alioto T."/>
            <person name="Alioto T."/>
            <person name="Gomez Garrido J."/>
        </authorList>
    </citation>
    <scope>NUCLEOTIDE SEQUENCE</scope>
</reference>
<evidence type="ECO:0000313" key="2">
    <source>
        <dbReference type="Proteomes" id="UP001162480"/>
    </source>
</evidence>
<keyword evidence="2" id="KW-1185">Reference proteome</keyword>
<sequence>MFGLSSPLTSILVFSRTLDSIGPVEKHGKFLDMEGHNIELLTQSLFDSLKGNGSDYKRLYEHSKLDDHQRRLIHVEFKQPKFTVSLPGLELQIQ</sequence>
<gene>
    <name evidence="1" type="ORF">OCTVUL_1B008805</name>
</gene>
<organism evidence="1 2">
    <name type="scientific">Octopus vulgaris</name>
    <name type="common">Common octopus</name>
    <dbReference type="NCBI Taxonomy" id="6645"/>
    <lineage>
        <taxon>Eukaryota</taxon>
        <taxon>Metazoa</taxon>
        <taxon>Spiralia</taxon>
        <taxon>Lophotrochozoa</taxon>
        <taxon>Mollusca</taxon>
        <taxon>Cephalopoda</taxon>
        <taxon>Coleoidea</taxon>
        <taxon>Octopodiformes</taxon>
        <taxon>Octopoda</taxon>
        <taxon>Incirrata</taxon>
        <taxon>Octopodidae</taxon>
        <taxon>Octopus</taxon>
    </lineage>
</organism>
<dbReference type="Proteomes" id="UP001162480">
    <property type="component" value="Chromosome 3"/>
</dbReference>
<name>A0AA36AR06_OCTVU</name>
<dbReference type="AlphaFoldDB" id="A0AA36AR06"/>
<protein>
    <submittedName>
        <fullName evidence="1">Uncharacterized protein</fullName>
    </submittedName>
</protein>
<evidence type="ECO:0000313" key="1">
    <source>
        <dbReference type="EMBL" id="CAI9720534.1"/>
    </source>
</evidence>
<dbReference type="EMBL" id="OX597816">
    <property type="protein sequence ID" value="CAI9720534.1"/>
    <property type="molecule type" value="Genomic_DNA"/>
</dbReference>
<accession>A0AA36AR06</accession>